<keyword evidence="1" id="KW-0812">Transmembrane</keyword>
<gene>
    <name evidence="2" type="ORF">A45J_2645</name>
    <name evidence="3" type="ORF">A45J_2690</name>
</gene>
<proteinExistence type="predicted"/>
<comment type="caution">
    <text evidence="3">The sequence shown here is derived from an EMBL/GenBank/DDBJ whole genome shotgun (WGS) entry which is preliminary data.</text>
</comment>
<reference evidence="3" key="1">
    <citation type="submission" date="2019-10" db="EMBL/GenBank/DDBJ databases">
        <title>Metagenomic sequencing of thiosulfate-disproportionating enrichment culture.</title>
        <authorList>
            <person name="Umezawa K."/>
            <person name="Kojima H."/>
            <person name="Fukui M."/>
        </authorList>
    </citation>
    <scope>NUCLEOTIDE SEQUENCE</scope>
    <source>
        <strain evidence="3">45J</strain>
    </source>
</reference>
<dbReference type="EMBL" id="BLAB01000002">
    <property type="protein sequence ID" value="GER94924.1"/>
    <property type="molecule type" value="Genomic_DNA"/>
</dbReference>
<dbReference type="EMBL" id="BLAB01000001">
    <property type="protein sequence ID" value="GER94879.1"/>
    <property type="molecule type" value="Genomic_DNA"/>
</dbReference>
<keyword evidence="1" id="KW-0472">Membrane</keyword>
<name>A0A5J4L068_9ZZZZ</name>
<protein>
    <submittedName>
        <fullName evidence="3">Uncharacterized protein</fullName>
    </submittedName>
</protein>
<keyword evidence="1" id="KW-1133">Transmembrane helix</keyword>
<evidence type="ECO:0000256" key="1">
    <source>
        <dbReference type="SAM" id="Phobius"/>
    </source>
</evidence>
<accession>A0A5J4L068</accession>
<organism evidence="3">
    <name type="scientific">hot springs metagenome</name>
    <dbReference type="NCBI Taxonomy" id="433727"/>
    <lineage>
        <taxon>unclassified sequences</taxon>
        <taxon>metagenomes</taxon>
        <taxon>ecological metagenomes</taxon>
    </lineage>
</organism>
<feature type="transmembrane region" description="Helical" evidence="1">
    <location>
        <begin position="7"/>
        <end position="27"/>
    </location>
</feature>
<evidence type="ECO:0000313" key="3">
    <source>
        <dbReference type="EMBL" id="GER94924.1"/>
    </source>
</evidence>
<dbReference type="AlphaFoldDB" id="A0A5J4L068"/>
<evidence type="ECO:0000313" key="2">
    <source>
        <dbReference type="EMBL" id="GER94879.1"/>
    </source>
</evidence>
<sequence>MGRDRKWWIAYITVILAFVFLFAYHSIANDKNEALNRAIYHAKELQAAIEQSNIKEREVILRKVNFIREKIREEIVGNPTNLKEHKQIK</sequence>